<keyword evidence="3 6" id="KW-0812">Transmembrane</keyword>
<accession>A0A348B4T5</accession>
<dbReference type="OrthoDB" id="57556at2157"/>
<evidence type="ECO:0000313" key="9">
    <source>
        <dbReference type="Proteomes" id="UP000276741"/>
    </source>
</evidence>
<keyword evidence="4 6" id="KW-1133">Transmembrane helix</keyword>
<dbReference type="Proteomes" id="UP000616143">
    <property type="component" value="Unassembled WGS sequence"/>
</dbReference>
<protein>
    <recommendedName>
        <fullName evidence="10">Hydrogenase</fullName>
    </recommendedName>
</protein>
<sequence>MADLLTEAIQLVVVGTVASALYVQGQAFFNSAIKGTGVESALVGLTSFLAFLSTRNVDFLYLALLTVSVRSIVTPWILLNVLGLRGWEREKTGGVASTLLINLSTFFTSSLIVVYVALKGIGLLGGERGFLLIFPFILLFQGLFLIASRRSTIAQILGYIEEENALILLGLFLVPVPLLIEASVLLDVLALVVISSLVILEKREHEVLEELVG</sequence>
<feature type="transmembrane region" description="Helical" evidence="6">
    <location>
        <begin position="99"/>
        <end position="118"/>
    </location>
</feature>
<evidence type="ECO:0000256" key="2">
    <source>
        <dbReference type="ARBA" id="ARBA00022475"/>
    </source>
</evidence>
<evidence type="ECO:0000256" key="4">
    <source>
        <dbReference type="ARBA" id="ARBA00022989"/>
    </source>
</evidence>
<dbReference type="Proteomes" id="UP000276741">
    <property type="component" value="Chromosome"/>
</dbReference>
<dbReference type="AlphaFoldDB" id="A0A348B4T5"/>
<evidence type="ECO:0008006" key="10">
    <source>
        <dbReference type="Google" id="ProtNLM"/>
    </source>
</evidence>
<dbReference type="EMBL" id="BMQS01000019">
    <property type="protein sequence ID" value="GGU01379.1"/>
    <property type="molecule type" value="Genomic_DNA"/>
</dbReference>
<keyword evidence="9" id="KW-1185">Reference proteome</keyword>
<comment type="subcellular location">
    <subcellularLocation>
        <location evidence="1">Cell membrane</location>
        <topology evidence="1">Multi-pass membrane protein</topology>
    </subcellularLocation>
</comment>
<reference evidence="7" key="3">
    <citation type="journal article" date="2019" name="BMC Res. Notes">
        <title>Complete genome sequence of the Sulfodiicoccus acidiphilus strain HS-1T, the first crenarchaeon that lacks polB3, isolated from an acidic hot spring in Ohwaku-dani, Hakone, Japan.</title>
        <authorList>
            <person name="Sakai H.D."/>
            <person name="Kurosawa N."/>
        </authorList>
    </citation>
    <scope>NUCLEOTIDE SEQUENCE</scope>
    <source>
        <strain evidence="7">HS-1</strain>
    </source>
</reference>
<feature type="transmembrane region" description="Helical" evidence="6">
    <location>
        <begin position="167"/>
        <end position="200"/>
    </location>
</feature>
<evidence type="ECO:0000256" key="5">
    <source>
        <dbReference type="ARBA" id="ARBA00023136"/>
    </source>
</evidence>
<feature type="transmembrane region" description="Helical" evidence="6">
    <location>
        <begin position="36"/>
        <end position="52"/>
    </location>
</feature>
<dbReference type="GeneID" id="38667078"/>
<feature type="transmembrane region" description="Helical" evidence="6">
    <location>
        <begin position="130"/>
        <end position="147"/>
    </location>
</feature>
<name>A0A348B4T5_9CREN</name>
<dbReference type="RefSeq" id="WP_126450320.1">
    <property type="nucleotide sequence ID" value="NZ_AP018553.1"/>
</dbReference>
<evidence type="ECO:0000256" key="3">
    <source>
        <dbReference type="ARBA" id="ARBA00022692"/>
    </source>
</evidence>
<dbReference type="GO" id="GO:0005886">
    <property type="term" value="C:plasma membrane"/>
    <property type="evidence" value="ECO:0007669"/>
    <property type="project" value="UniProtKB-SubCell"/>
</dbReference>
<organism evidence="7 9">
    <name type="scientific">Sulfodiicoccus acidiphilus</name>
    <dbReference type="NCBI Taxonomy" id="1670455"/>
    <lineage>
        <taxon>Archaea</taxon>
        <taxon>Thermoproteota</taxon>
        <taxon>Thermoprotei</taxon>
        <taxon>Sulfolobales</taxon>
        <taxon>Sulfolobaceae</taxon>
        <taxon>Sulfodiicoccus</taxon>
    </lineage>
</organism>
<feature type="transmembrane region" description="Helical" evidence="6">
    <location>
        <begin position="59"/>
        <end position="79"/>
    </location>
</feature>
<dbReference type="PANTHER" id="PTHR38601:SF1">
    <property type="entry name" value="HYDROGENASE-4 COMPONENT E"/>
    <property type="match status" value="1"/>
</dbReference>
<dbReference type="InterPro" id="IPR038730">
    <property type="entry name" value="HyfE-like"/>
</dbReference>
<evidence type="ECO:0000256" key="6">
    <source>
        <dbReference type="SAM" id="Phobius"/>
    </source>
</evidence>
<dbReference type="KEGG" id="sacd:HS1genome_1576"/>
<dbReference type="EMBL" id="AP018553">
    <property type="protein sequence ID" value="BBD73187.1"/>
    <property type="molecule type" value="Genomic_DNA"/>
</dbReference>
<reference evidence="9" key="2">
    <citation type="submission" date="2018-04" db="EMBL/GenBank/DDBJ databases">
        <title>Complete genome sequence of Sulfodiicoccus acidiphilus strain HS-1.</title>
        <authorList>
            <person name="Sakai H.D."/>
            <person name="Kurosawa N."/>
        </authorList>
    </citation>
    <scope>NUCLEOTIDE SEQUENCE [LARGE SCALE GENOMIC DNA]</scope>
    <source>
        <strain evidence="9">HS-1</strain>
    </source>
</reference>
<evidence type="ECO:0000313" key="7">
    <source>
        <dbReference type="EMBL" id="BBD73187.1"/>
    </source>
</evidence>
<evidence type="ECO:0000313" key="8">
    <source>
        <dbReference type="EMBL" id="GGU01379.1"/>
    </source>
</evidence>
<keyword evidence="5 6" id="KW-0472">Membrane</keyword>
<reference evidence="8" key="1">
    <citation type="journal article" date="2014" name="Int. J. Syst. Evol. Microbiol.">
        <title>Complete genome sequence of Corynebacterium casei LMG S-19264T (=DSM 44701T), isolated from a smear-ripened cheese.</title>
        <authorList>
            <consortium name="US DOE Joint Genome Institute (JGI-PGF)"/>
            <person name="Walter F."/>
            <person name="Albersmeier A."/>
            <person name="Kalinowski J."/>
            <person name="Ruckert C."/>
        </authorList>
    </citation>
    <scope>NUCLEOTIDE SEQUENCE</scope>
    <source>
        <strain evidence="8">JCM 31740</strain>
    </source>
</reference>
<gene>
    <name evidence="8" type="ORF">GCM10007116_18210</name>
    <name evidence="7" type="ORF">HS1genome_1576</name>
</gene>
<proteinExistence type="predicted"/>
<keyword evidence="2" id="KW-1003">Cell membrane</keyword>
<evidence type="ECO:0000256" key="1">
    <source>
        <dbReference type="ARBA" id="ARBA00004651"/>
    </source>
</evidence>
<dbReference type="PANTHER" id="PTHR38601">
    <property type="entry name" value="HYDROGENASE-4 COMPONENT E"/>
    <property type="match status" value="1"/>
</dbReference>
<reference evidence="8" key="4">
    <citation type="submission" date="2020-09" db="EMBL/GenBank/DDBJ databases">
        <authorList>
            <person name="Sun Q."/>
            <person name="Ohkuma M."/>
        </authorList>
    </citation>
    <scope>NUCLEOTIDE SEQUENCE</scope>
    <source>
        <strain evidence="8">JCM 31740</strain>
    </source>
</reference>